<evidence type="ECO:0000313" key="1">
    <source>
        <dbReference type="EMBL" id="KAF2245137.1"/>
    </source>
</evidence>
<name>A0A6A6I4B4_9PLEO</name>
<gene>
    <name evidence="1" type="ORF">BU26DRAFT_522252</name>
</gene>
<sequence>MCAKTYSKKIYQCGDWENEDVTFTPCDDQTKPGHTVTEIPLGSKRVKGKCGKPNCTNP</sequence>
<reference evidence="1" key="1">
    <citation type="journal article" date="2020" name="Stud. Mycol.">
        <title>101 Dothideomycetes genomes: a test case for predicting lifestyles and emergence of pathogens.</title>
        <authorList>
            <person name="Haridas S."/>
            <person name="Albert R."/>
            <person name="Binder M."/>
            <person name="Bloem J."/>
            <person name="Labutti K."/>
            <person name="Salamov A."/>
            <person name="Andreopoulos B."/>
            <person name="Baker S."/>
            <person name="Barry K."/>
            <person name="Bills G."/>
            <person name="Bluhm B."/>
            <person name="Cannon C."/>
            <person name="Castanera R."/>
            <person name="Culley D."/>
            <person name="Daum C."/>
            <person name="Ezra D."/>
            <person name="Gonzalez J."/>
            <person name="Henrissat B."/>
            <person name="Kuo A."/>
            <person name="Liang C."/>
            <person name="Lipzen A."/>
            <person name="Lutzoni F."/>
            <person name="Magnuson J."/>
            <person name="Mondo S."/>
            <person name="Nolan M."/>
            <person name="Ohm R."/>
            <person name="Pangilinan J."/>
            <person name="Park H.-J."/>
            <person name="Ramirez L."/>
            <person name="Alfaro M."/>
            <person name="Sun H."/>
            <person name="Tritt A."/>
            <person name="Yoshinaga Y."/>
            <person name="Zwiers L.-H."/>
            <person name="Turgeon B."/>
            <person name="Goodwin S."/>
            <person name="Spatafora J."/>
            <person name="Crous P."/>
            <person name="Grigoriev I."/>
        </authorList>
    </citation>
    <scope>NUCLEOTIDE SEQUENCE</scope>
    <source>
        <strain evidence="1">CBS 122368</strain>
    </source>
</reference>
<protein>
    <submittedName>
        <fullName evidence="1">Uncharacterized protein</fullName>
    </submittedName>
</protein>
<dbReference type="OrthoDB" id="5284232at2759"/>
<proteinExistence type="predicted"/>
<dbReference type="Proteomes" id="UP000800094">
    <property type="component" value="Unassembled WGS sequence"/>
</dbReference>
<dbReference type="AlphaFoldDB" id="A0A6A6I4B4"/>
<evidence type="ECO:0000313" key="2">
    <source>
        <dbReference type="Proteomes" id="UP000800094"/>
    </source>
</evidence>
<accession>A0A6A6I4B4</accession>
<dbReference type="EMBL" id="ML987201">
    <property type="protein sequence ID" value="KAF2245137.1"/>
    <property type="molecule type" value="Genomic_DNA"/>
</dbReference>
<dbReference type="GeneID" id="54583068"/>
<keyword evidence="2" id="KW-1185">Reference proteome</keyword>
<dbReference type="RefSeq" id="XP_033680141.1">
    <property type="nucleotide sequence ID" value="XM_033829738.1"/>
</dbReference>
<organism evidence="1 2">
    <name type="scientific">Trematosphaeria pertusa</name>
    <dbReference type="NCBI Taxonomy" id="390896"/>
    <lineage>
        <taxon>Eukaryota</taxon>
        <taxon>Fungi</taxon>
        <taxon>Dikarya</taxon>
        <taxon>Ascomycota</taxon>
        <taxon>Pezizomycotina</taxon>
        <taxon>Dothideomycetes</taxon>
        <taxon>Pleosporomycetidae</taxon>
        <taxon>Pleosporales</taxon>
        <taxon>Massarineae</taxon>
        <taxon>Trematosphaeriaceae</taxon>
        <taxon>Trematosphaeria</taxon>
    </lineage>
</organism>